<proteinExistence type="predicted"/>
<evidence type="ECO:0000313" key="7">
    <source>
        <dbReference type="EMBL" id="ACO63259.1"/>
    </source>
</evidence>
<dbReference type="InterPro" id="IPR055135">
    <property type="entry name" value="PRMT_dom"/>
</dbReference>
<dbReference type="SUPFAM" id="SSF53335">
    <property type="entry name" value="S-adenosyl-L-methionine-dependent methyltransferases"/>
    <property type="match status" value="1"/>
</dbReference>
<dbReference type="Gene3D" id="2.70.160.11">
    <property type="entry name" value="Hnrnp arginine n-methyltransferase1"/>
    <property type="match status" value="1"/>
</dbReference>
<name>C1E5H4_MICCC</name>
<feature type="domain" description="Protein arginine N-methyltransferase" evidence="6">
    <location>
        <begin position="138"/>
        <end position="275"/>
    </location>
</feature>
<dbReference type="OMA" id="HENMVRD"/>
<dbReference type="InParanoid" id="C1E5H4"/>
<reference evidence="7 8" key="1">
    <citation type="journal article" date="2009" name="Science">
        <title>Green evolution and dynamic adaptations revealed by genomes of the marine picoeukaryotes Micromonas.</title>
        <authorList>
            <person name="Worden A.Z."/>
            <person name="Lee J.H."/>
            <person name="Mock T."/>
            <person name="Rouze P."/>
            <person name="Simmons M.P."/>
            <person name="Aerts A.L."/>
            <person name="Allen A.E."/>
            <person name="Cuvelier M.L."/>
            <person name="Derelle E."/>
            <person name="Everett M.V."/>
            <person name="Foulon E."/>
            <person name="Grimwood J."/>
            <person name="Gundlach H."/>
            <person name="Henrissat B."/>
            <person name="Napoli C."/>
            <person name="McDonald S.M."/>
            <person name="Parker M.S."/>
            <person name="Rombauts S."/>
            <person name="Salamov A."/>
            <person name="Von Dassow P."/>
            <person name="Badger J.H."/>
            <person name="Coutinho P.M."/>
            <person name="Demir E."/>
            <person name="Dubchak I."/>
            <person name="Gentemann C."/>
            <person name="Eikrem W."/>
            <person name="Gready J.E."/>
            <person name="John U."/>
            <person name="Lanier W."/>
            <person name="Lindquist E.A."/>
            <person name="Lucas S."/>
            <person name="Mayer K.F."/>
            <person name="Moreau H."/>
            <person name="Not F."/>
            <person name="Otillar R."/>
            <person name="Panaud O."/>
            <person name="Pangilinan J."/>
            <person name="Paulsen I."/>
            <person name="Piegu B."/>
            <person name="Poliakov A."/>
            <person name="Robbens S."/>
            <person name="Schmutz J."/>
            <person name="Toulza E."/>
            <person name="Wyss T."/>
            <person name="Zelensky A."/>
            <person name="Zhou K."/>
            <person name="Armbrust E.V."/>
            <person name="Bhattacharya D."/>
            <person name="Goodenough U.W."/>
            <person name="Van de Peer Y."/>
            <person name="Grigoriev I.V."/>
        </authorList>
    </citation>
    <scope>NUCLEOTIDE SEQUENCE [LARGE SCALE GENOMIC DNA]</scope>
    <source>
        <strain evidence="8">RCC299 / NOUM17</strain>
    </source>
</reference>
<evidence type="ECO:0000313" key="8">
    <source>
        <dbReference type="Proteomes" id="UP000002009"/>
    </source>
</evidence>
<feature type="domain" description="Methyltransferase" evidence="5">
    <location>
        <begin position="27"/>
        <end position="132"/>
    </location>
</feature>
<dbReference type="PANTHER" id="PTHR11006:SF89">
    <property type="entry name" value="PROTEIN ARGININE N-METHYLTRANSFERASE 3-RELATED"/>
    <property type="match status" value="1"/>
</dbReference>
<dbReference type="InterPro" id="IPR041698">
    <property type="entry name" value="Methyltransf_25"/>
</dbReference>
<dbReference type="AlphaFoldDB" id="C1E5H4"/>
<dbReference type="STRING" id="296587.C1E5H4"/>
<dbReference type="Gene3D" id="3.40.50.150">
    <property type="entry name" value="Vaccinia Virus protein VP39"/>
    <property type="match status" value="1"/>
</dbReference>
<dbReference type="OrthoDB" id="7848332at2759"/>
<dbReference type="Pfam" id="PF22528">
    <property type="entry name" value="PRMT_C"/>
    <property type="match status" value="1"/>
</dbReference>
<dbReference type="GO" id="GO:0042054">
    <property type="term" value="F:histone methyltransferase activity"/>
    <property type="evidence" value="ECO:0007669"/>
    <property type="project" value="TreeGrafter"/>
</dbReference>
<dbReference type="FunCoup" id="C1E5H4">
    <property type="interactions" value="249"/>
</dbReference>
<keyword evidence="2 4" id="KW-0808">Transferase</keyword>
<dbReference type="eggNOG" id="KOG1499">
    <property type="taxonomic scope" value="Eukaryota"/>
</dbReference>
<evidence type="ECO:0000256" key="3">
    <source>
        <dbReference type="ARBA" id="ARBA00022691"/>
    </source>
</evidence>
<evidence type="ECO:0000259" key="6">
    <source>
        <dbReference type="Pfam" id="PF22528"/>
    </source>
</evidence>
<keyword evidence="8" id="KW-1185">Reference proteome</keyword>
<protein>
    <submittedName>
        <fullName evidence="7">Protein arginine methyltransferase</fullName>
    </submittedName>
</protein>
<sequence>MLDDVPRTAAYRDALERNPSLMNGAKVLDVGCGTGILSMFAARGGASAVVGVDGAAPMAACARANVAHNGVDDRVSIVQGKVEELLRKGDVQLGGANSYDVLVSEWMGYGLLFESMLDTVIAARDAMLKPGGAVLPDVATIHVAGFGRNATSQPFWDDVYGFEMPAVQADLAEEAAKLAVVHGVKGAHVCTTDGMVKSLDLATMTVLDTEFSSEEVLITARTDGPIMCHGIVVWFDTAFSERFCKEAPVVLTTSPHAERTHWAQTLLHFPEPVALVPHGSFWWGKDQPKMGLIGTRTNPAKGIKVRIGMAKCKEEERARGLDISLEYEPVLEDGTPGTRKARMYQM</sequence>
<accession>C1E5H4</accession>
<dbReference type="Pfam" id="PF13649">
    <property type="entry name" value="Methyltransf_25"/>
    <property type="match status" value="1"/>
</dbReference>
<dbReference type="GeneID" id="8243658"/>
<gene>
    <name evidence="7" type="ORF">MICPUN_81638</name>
</gene>
<dbReference type="EMBL" id="CP001326">
    <property type="protein sequence ID" value="ACO63259.1"/>
    <property type="molecule type" value="Genomic_DNA"/>
</dbReference>
<keyword evidence="3 4" id="KW-0949">S-adenosyl-L-methionine</keyword>
<keyword evidence="1 4" id="KW-0489">Methyltransferase</keyword>
<evidence type="ECO:0000256" key="4">
    <source>
        <dbReference type="PROSITE-ProRule" id="PRU01015"/>
    </source>
</evidence>
<dbReference type="InterPro" id="IPR025799">
    <property type="entry name" value="Arg_MeTrfase"/>
</dbReference>
<evidence type="ECO:0000256" key="1">
    <source>
        <dbReference type="ARBA" id="ARBA00022603"/>
    </source>
</evidence>
<dbReference type="PROSITE" id="PS51678">
    <property type="entry name" value="SAM_MT_PRMT"/>
    <property type="match status" value="1"/>
</dbReference>
<dbReference type="PANTHER" id="PTHR11006">
    <property type="entry name" value="PROTEIN ARGININE N-METHYLTRANSFERASE"/>
    <property type="match status" value="1"/>
</dbReference>
<evidence type="ECO:0000259" key="5">
    <source>
        <dbReference type="Pfam" id="PF13649"/>
    </source>
</evidence>
<dbReference type="GO" id="GO:0016274">
    <property type="term" value="F:protein-arginine N-methyltransferase activity"/>
    <property type="evidence" value="ECO:0007669"/>
    <property type="project" value="InterPro"/>
</dbReference>
<evidence type="ECO:0000256" key="2">
    <source>
        <dbReference type="ARBA" id="ARBA00022679"/>
    </source>
</evidence>
<dbReference type="RefSeq" id="XP_002502001.1">
    <property type="nucleotide sequence ID" value="XM_002501955.1"/>
</dbReference>
<dbReference type="InterPro" id="IPR029063">
    <property type="entry name" value="SAM-dependent_MTases_sf"/>
</dbReference>
<dbReference type="GO" id="GO:0032259">
    <property type="term" value="P:methylation"/>
    <property type="evidence" value="ECO:0007669"/>
    <property type="project" value="UniProtKB-KW"/>
</dbReference>
<dbReference type="KEGG" id="mis:MICPUN_81638"/>
<dbReference type="GO" id="GO:0005634">
    <property type="term" value="C:nucleus"/>
    <property type="evidence" value="ECO:0007669"/>
    <property type="project" value="TreeGrafter"/>
</dbReference>
<dbReference type="Proteomes" id="UP000002009">
    <property type="component" value="Chromosome 5"/>
</dbReference>
<dbReference type="CDD" id="cd02440">
    <property type="entry name" value="AdoMet_MTases"/>
    <property type="match status" value="1"/>
</dbReference>
<organism evidence="7 8">
    <name type="scientific">Micromonas commoda (strain RCC299 / NOUM17 / CCMP2709)</name>
    <name type="common">Picoplanktonic green alga</name>
    <dbReference type="NCBI Taxonomy" id="296587"/>
    <lineage>
        <taxon>Eukaryota</taxon>
        <taxon>Viridiplantae</taxon>
        <taxon>Chlorophyta</taxon>
        <taxon>Mamiellophyceae</taxon>
        <taxon>Mamiellales</taxon>
        <taxon>Mamiellaceae</taxon>
        <taxon>Micromonas</taxon>
    </lineage>
</organism>